<evidence type="ECO:0000256" key="3">
    <source>
        <dbReference type="ARBA" id="ARBA00022801"/>
    </source>
</evidence>
<dbReference type="Gene3D" id="3.90.226.10">
    <property type="entry name" value="2-enoyl-CoA Hydratase, Chain A, domain 1"/>
    <property type="match status" value="1"/>
</dbReference>
<dbReference type="SUPFAM" id="SSF52096">
    <property type="entry name" value="ClpP/crotonase"/>
    <property type="match status" value="1"/>
</dbReference>
<dbReference type="Pfam" id="PF17820">
    <property type="entry name" value="PDZ_6"/>
    <property type="match status" value="1"/>
</dbReference>
<dbReference type="InterPro" id="IPR004447">
    <property type="entry name" value="Peptidase_S41A"/>
</dbReference>
<dbReference type="InterPro" id="IPR036034">
    <property type="entry name" value="PDZ_sf"/>
</dbReference>
<dbReference type="Proteomes" id="UP000244189">
    <property type="component" value="Unassembled WGS sequence"/>
</dbReference>
<dbReference type="EMBL" id="QAOG01000001">
    <property type="protein sequence ID" value="PTQ62591.1"/>
    <property type="molecule type" value="Genomic_DNA"/>
</dbReference>
<protein>
    <submittedName>
        <fullName evidence="9">Carboxyl-terminal processing protease</fullName>
    </submittedName>
</protein>
<gene>
    <name evidence="9" type="ORF">C8J26_0872</name>
</gene>
<keyword evidence="2 5" id="KW-0645">Protease</keyword>
<evidence type="ECO:0000313" key="9">
    <source>
        <dbReference type="EMBL" id="PTQ62591.1"/>
    </source>
</evidence>
<dbReference type="InterPro" id="IPR029045">
    <property type="entry name" value="ClpP/crotonase-like_dom_sf"/>
</dbReference>
<feature type="region of interest" description="Disordered" evidence="6">
    <location>
        <begin position="437"/>
        <end position="464"/>
    </location>
</feature>
<evidence type="ECO:0000259" key="8">
    <source>
        <dbReference type="PROSITE" id="PS50106"/>
    </source>
</evidence>
<dbReference type="PANTHER" id="PTHR32060">
    <property type="entry name" value="TAIL-SPECIFIC PROTEASE"/>
    <property type="match status" value="1"/>
</dbReference>
<proteinExistence type="inferred from homology"/>
<keyword evidence="10" id="KW-1185">Reference proteome</keyword>
<dbReference type="Gene3D" id="3.30.750.44">
    <property type="match status" value="1"/>
</dbReference>
<dbReference type="InterPro" id="IPR005151">
    <property type="entry name" value="Tail-specific_protease"/>
</dbReference>
<keyword evidence="3 5" id="KW-0378">Hydrolase</keyword>
<dbReference type="InterPro" id="IPR055210">
    <property type="entry name" value="CtpA/B_N"/>
</dbReference>
<dbReference type="SMART" id="SM00228">
    <property type="entry name" value="PDZ"/>
    <property type="match status" value="1"/>
</dbReference>
<dbReference type="CDD" id="cd07560">
    <property type="entry name" value="Peptidase_S41_CPP"/>
    <property type="match status" value="1"/>
</dbReference>
<dbReference type="PROSITE" id="PS50106">
    <property type="entry name" value="PDZ"/>
    <property type="match status" value="1"/>
</dbReference>
<dbReference type="SMART" id="SM00245">
    <property type="entry name" value="TSPc"/>
    <property type="match status" value="1"/>
</dbReference>
<evidence type="ECO:0000256" key="4">
    <source>
        <dbReference type="ARBA" id="ARBA00022825"/>
    </source>
</evidence>
<feature type="domain" description="PDZ" evidence="8">
    <location>
        <begin position="91"/>
        <end position="156"/>
    </location>
</feature>
<dbReference type="FunFam" id="2.30.42.10:FF:000063">
    <property type="entry name" value="Peptidase, S41 family"/>
    <property type="match status" value="1"/>
</dbReference>
<dbReference type="PANTHER" id="PTHR32060:SF30">
    <property type="entry name" value="CARBOXY-TERMINAL PROCESSING PROTEASE CTPA"/>
    <property type="match status" value="1"/>
</dbReference>
<evidence type="ECO:0000256" key="7">
    <source>
        <dbReference type="SAM" id="SignalP"/>
    </source>
</evidence>
<reference evidence="9 10" key="1">
    <citation type="submission" date="2018-04" db="EMBL/GenBank/DDBJ databases">
        <title>Genomic Encyclopedia of Type Strains, Phase III (KMG-III): the genomes of soil and plant-associated and newly described type strains.</title>
        <authorList>
            <person name="Whitman W."/>
        </authorList>
    </citation>
    <scope>NUCLEOTIDE SEQUENCE [LARGE SCALE GENOMIC DNA]</scope>
    <source>
        <strain evidence="9 10">MA101b</strain>
    </source>
</reference>
<dbReference type="InterPro" id="IPR001478">
    <property type="entry name" value="PDZ"/>
</dbReference>
<dbReference type="AlphaFoldDB" id="A0A2T5GTE2"/>
<dbReference type="InterPro" id="IPR041489">
    <property type="entry name" value="PDZ_6"/>
</dbReference>
<evidence type="ECO:0000256" key="6">
    <source>
        <dbReference type="SAM" id="MobiDB-lite"/>
    </source>
</evidence>
<comment type="caution">
    <text evidence="9">The sequence shown here is derived from an EMBL/GenBank/DDBJ whole genome shotgun (WGS) entry which is preliminary data.</text>
</comment>
<accession>A0A2T5GTE2</accession>
<evidence type="ECO:0000313" key="10">
    <source>
        <dbReference type="Proteomes" id="UP000244189"/>
    </source>
</evidence>
<dbReference type="GO" id="GO:0007165">
    <property type="term" value="P:signal transduction"/>
    <property type="evidence" value="ECO:0007669"/>
    <property type="project" value="TreeGrafter"/>
</dbReference>
<dbReference type="Gene3D" id="2.30.42.10">
    <property type="match status" value="1"/>
</dbReference>
<dbReference type="NCBIfam" id="TIGR00225">
    <property type="entry name" value="prc"/>
    <property type="match status" value="1"/>
</dbReference>
<dbReference type="GO" id="GO:0004175">
    <property type="term" value="F:endopeptidase activity"/>
    <property type="evidence" value="ECO:0007669"/>
    <property type="project" value="TreeGrafter"/>
</dbReference>
<evidence type="ECO:0000256" key="5">
    <source>
        <dbReference type="RuleBase" id="RU004404"/>
    </source>
</evidence>
<dbReference type="RefSeq" id="WP_107956816.1">
    <property type="nucleotide sequence ID" value="NZ_QAOG01000001.1"/>
</dbReference>
<evidence type="ECO:0000256" key="2">
    <source>
        <dbReference type="ARBA" id="ARBA00022670"/>
    </source>
</evidence>
<dbReference type="GO" id="GO:0030288">
    <property type="term" value="C:outer membrane-bounded periplasmic space"/>
    <property type="evidence" value="ECO:0007669"/>
    <property type="project" value="TreeGrafter"/>
</dbReference>
<keyword evidence="4 5" id="KW-0720">Serine protease</keyword>
<comment type="similarity">
    <text evidence="1 5">Belongs to the peptidase S41A family.</text>
</comment>
<keyword evidence="7" id="KW-0732">Signal</keyword>
<dbReference type="GO" id="GO:0008236">
    <property type="term" value="F:serine-type peptidase activity"/>
    <property type="evidence" value="ECO:0007669"/>
    <property type="project" value="UniProtKB-KW"/>
</dbReference>
<sequence>MPRPILRTPILTATAIVGALTLIPLATSAMAAVDTDTYREFDQFLDVFNRVKAEYVDKVDDKTLIKGAIQGMLASLDPHSSYVDALDYENLRIMTEGNYGGLGLTVQMEDGAIKVVAPQEDSPAARAGVKSGDYITHIDGKLIYGDSLDEAVGKMRGKPGSKITLGLVRPGRDKPLDVTMTREIIVQKPVKWEVRGNVGYININTFSENTGADTRAAIMAIDKSLGHRPLGYVVDLRENGGGLLTQAIEVSDAFLDHGEIVSQRGREKTDIERYYAKPGDDAHGLPVVVLTDPGTASASEIVAGALQDHHRALIMGERSFGKGSVQTVLPLGPETALRLTTARYFTPSGRSVQEGGIEPDIKVPQLTDPDYKSRPVFREADLRKHLINEVKADNAVLEEDTKTDPRFAQTPEQLKKQGIDDFQLYYALKTVARLGGAAQVAAATKPRPIKPDPTAPDSAKVPGK</sequence>
<dbReference type="GO" id="GO:0006508">
    <property type="term" value="P:proteolysis"/>
    <property type="evidence" value="ECO:0007669"/>
    <property type="project" value="UniProtKB-KW"/>
</dbReference>
<name>A0A2T5GTE2_9SPHN</name>
<dbReference type="CDD" id="cd06782">
    <property type="entry name" value="cpPDZ_CPP-like"/>
    <property type="match status" value="1"/>
</dbReference>
<organism evidence="9 10">
    <name type="scientific">Sphingomonas aurantiaca</name>
    <dbReference type="NCBI Taxonomy" id="185949"/>
    <lineage>
        <taxon>Bacteria</taxon>
        <taxon>Pseudomonadati</taxon>
        <taxon>Pseudomonadota</taxon>
        <taxon>Alphaproteobacteria</taxon>
        <taxon>Sphingomonadales</taxon>
        <taxon>Sphingomonadaceae</taxon>
        <taxon>Sphingomonas</taxon>
    </lineage>
</organism>
<feature type="signal peptide" evidence="7">
    <location>
        <begin position="1"/>
        <end position="31"/>
    </location>
</feature>
<dbReference type="SUPFAM" id="SSF50156">
    <property type="entry name" value="PDZ domain-like"/>
    <property type="match status" value="1"/>
</dbReference>
<feature type="chain" id="PRO_5015673778" evidence="7">
    <location>
        <begin position="32"/>
        <end position="464"/>
    </location>
</feature>
<evidence type="ECO:0000256" key="1">
    <source>
        <dbReference type="ARBA" id="ARBA00009179"/>
    </source>
</evidence>
<dbReference type="Pfam" id="PF22694">
    <property type="entry name" value="CtpB_N-like"/>
    <property type="match status" value="1"/>
</dbReference>
<dbReference type="Pfam" id="PF03572">
    <property type="entry name" value="Peptidase_S41"/>
    <property type="match status" value="1"/>
</dbReference>